<dbReference type="Proteomes" id="UP000036061">
    <property type="component" value="Chromosome"/>
</dbReference>
<keyword evidence="1" id="KW-0805">Transcription regulation</keyword>
<name>A0A2Z4MGJ2_BREBE</name>
<evidence type="ECO:0000313" key="6">
    <source>
        <dbReference type="EMBL" id="AWX55616.1"/>
    </source>
</evidence>
<dbReference type="Gene3D" id="1.10.10.60">
    <property type="entry name" value="Homeodomain-like"/>
    <property type="match status" value="1"/>
</dbReference>
<dbReference type="InterPro" id="IPR001647">
    <property type="entry name" value="HTH_TetR"/>
</dbReference>
<dbReference type="Pfam" id="PF00440">
    <property type="entry name" value="TetR_N"/>
    <property type="match status" value="1"/>
</dbReference>
<dbReference type="AlphaFoldDB" id="A0A2Z4MGJ2"/>
<dbReference type="Gene3D" id="1.10.357.10">
    <property type="entry name" value="Tetracycline Repressor, domain 2"/>
    <property type="match status" value="1"/>
</dbReference>
<evidence type="ECO:0000256" key="2">
    <source>
        <dbReference type="ARBA" id="ARBA00023125"/>
    </source>
</evidence>
<feature type="domain" description="HTH tetR-type" evidence="4">
    <location>
        <begin position="13"/>
        <end position="56"/>
    </location>
</feature>
<protein>
    <submittedName>
        <fullName evidence="6">TetR/AcrR family transcriptional regulator</fullName>
    </submittedName>
</protein>
<reference evidence="6 7" key="1">
    <citation type="journal article" date="2015" name="Genome Announc.">
        <title>Draft Genome Sequence of Brevibacillus brevis DZQ7, a Plant Growth-Promoting Rhizobacterium with Broad-Spectrum Antimicrobial Activity.</title>
        <authorList>
            <person name="Hou Q."/>
            <person name="Wang C."/>
            <person name="Hou X."/>
            <person name="Xia Z."/>
            <person name="Ye J."/>
            <person name="Liu K."/>
            <person name="Liu H."/>
            <person name="Wang J."/>
            <person name="Guo H."/>
            <person name="Yu X."/>
            <person name="Yang Y."/>
            <person name="Du B."/>
            <person name="Ding Y."/>
        </authorList>
    </citation>
    <scope>NUCLEOTIDE SEQUENCE [LARGE SCALE GENOMIC DNA]</scope>
    <source>
        <strain evidence="6 7">DZQ7</strain>
    </source>
</reference>
<organism evidence="6 7">
    <name type="scientific">Brevibacillus brevis</name>
    <name type="common">Bacillus brevis</name>
    <dbReference type="NCBI Taxonomy" id="1393"/>
    <lineage>
        <taxon>Bacteria</taxon>
        <taxon>Bacillati</taxon>
        <taxon>Bacillota</taxon>
        <taxon>Bacilli</taxon>
        <taxon>Bacillales</taxon>
        <taxon>Paenibacillaceae</taxon>
        <taxon>Brevibacillus</taxon>
    </lineage>
</organism>
<feature type="domain" description="Tetracyclin repressor-like C-terminal" evidence="5">
    <location>
        <begin position="80"/>
        <end position="184"/>
    </location>
</feature>
<dbReference type="RefSeq" id="WP_048032385.1">
    <property type="nucleotide sequence ID" value="NZ_CP030117.1"/>
</dbReference>
<evidence type="ECO:0000313" key="7">
    <source>
        <dbReference type="Proteomes" id="UP000036061"/>
    </source>
</evidence>
<proteinExistence type="predicted"/>
<gene>
    <name evidence="6" type="ORF">AB432_011465</name>
</gene>
<evidence type="ECO:0000256" key="3">
    <source>
        <dbReference type="ARBA" id="ARBA00023163"/>
    </source>
</evidence>
<keyword evidence="2" id="KW-0238">DNA-binding</keyword>
<sequence>MSRPREFDVDRALQQSMEVFWAKGFKSTSYDDLTRTTQVKKQSLYCVFKDKRDLFLKALALYRERSIAMLEELASQEVSPLKKLEAICDSTLYQNDETLRRGCLMVNSALEFGDDDPEVNREVMLMFDQVERILEKIIRDGQKQGLISARQSSKELAVYLNNVLSGAKVMEKSGASREQIATVLRTSFALMISENAR</sequence>
<dbReference type="EMBL" id="CP030117">
    <property type="protein sequence ID" value="AWX55616.1"/>
    <property type="molecule type" value="Genomic_DNA"/>
</dbReference>
<dbReference type="Pfam" id="PF16925">
    <property type="entry name" value="TetR_C_13"/>
    <property type="match status" value="1"/>
</dbReference>
<evidence type="ECO:0000256" key="1">
    <source>
        <dbReference type="ARBA" id="ARBA00023015"/>
    </source>
</evidence>
<dbReference type="PANTHER" id="PTHR47506">
    <property type="entry name" value="TRANSCRIPTIONAL REGULATORY PROTEIN"/>
    <property type="match status" value="1"/>
</dbReference>
<keyword evidence="3" id="KW-0804">Transcription</keyword>
<dbReference type="InterPro" id="IPR011075">
    <property type="entry name" value="TetR_C"/>
</dbReference>
<dbReference type="InterPro" id="IPR036271">
    <property type="entry name" value="Tet_transcr_reg_TetR-rel_C_sf"/>
</dbReference>
<evidence type="ECO:0000259" key="5">
    <source>
        <dbReference type="Pfam" id="PF16925"/>
    </source>
</evidence>
<dbReference type="SUPFAM" id="SSF48498">
    <property type="entry name" value="Tetracyclin repressor-like, C-terminal domain"/>
    <property type="match status" value="1"/>
</dbReference>
<evidence type="ECO:0000259" key="4">
    <source>
        <dbReference type="Pfam" id="PF00440"/>
    </source>
</evidence>
<dbReference type="PANTHER" id="PTHR47506:SF1">
    <property type="entry name" value="HTH-TYPE TRANSCRIPTIONAL REGULATOR YJDC"/>
    <property type="match status" value="1"/>
</dbReference>
<dbReference type="InterPro" id="IPR009057">
    <property type="entry name" value="Homeodomain-like_sf"/>
</dbReference>
<accession>A0A2Z4MGJ2</accession>
<dbReference type="SUPFAM" id="SSF46689">
    <property type="entry name" value="Homeodomain-like"/>
    <property type="match status" value="1"/>
</dbReference>
<dbReference type="GO" id="GO:0003677">
    <property type="term" value="F:DNA binding"/>
    <property type="evidence" value="ECO:0007669"/>
    <property type="project" value="UniProtKB-KW"/>
</dbReference>